<feature type="transmembrane region" description="Helical" evidence="7">
    <location>
        <begin position="383"/>
        <end position="403"/>
    </location>
</feature>
<evidence type="ECO:0000256" key="1">
    <source>
        <dbReference type="ARBA" id="ARBA00004651"/>
    </source>
</evidence>
<dbReference type="InterPro" id="IPR036259">
    <property type="entry name" value="MFS_trans_sf"/>
</dbReference>
<dbReference type="EMBL" id="JABMCI010000070">
    <property type="protein sequence ID" value="NUU19452.1"/>
    <property type="molecule type" value="Genomic_DNA"/>
</dbReference>
<keyword evidence="10" id="KW-1185">Reference proteome</keyword>
<feature type="transmembrane region" description="Helical" evidence="7">
    <location>
        <begin position="227"/>
        <end position="250"/>
    </location>
</feature>
<evidence type="ECO:0000313" key="9">
    <source>
        <dbReference type="EMBL" id="NUU19452.1"/>
    </source>
</evidence>
<evidence type="ECO:0000256" key="6">
    <source>
        <dbReference type="ARBA" id="ARBA00023136"/>
    </source>
</evidence>
<dbReference type="InterPro" id="IPR020846">
    <property type="entry name" value="MFS_dom"/>
</dbReference>
<reference evidence="9 10" key="1">
    <citation type="submission" date="2020-05" db="EMBL/GenBank/DDBJ databases">
        <title>Genome Sequencing of Type Strains.</title>
        <authorList>
            <person name="Lemaire J.F."/>
            <person name="Inderbitzin P."/>
            <person name="Gregorio O.A."/>
            <person name="Collins S.B."/>
            <person name="Wespe N."/>
            <person name="Knight-Connoni V."/>
        </authorList>
    </citation>
    <scope>NUCLEOTIDE SEQUENCE [LARGE SCALE GENOMIC DNA]</scope>
    <source>
        <strain evidence="9 10">ATCC 25174</strain>
    </source>
</reference>
<feature type="transmembrane region" description="Helical" evidence="7">
    <location>
        <begin position="12"/>
        <end position="34"/>
    </location>
</feature>
<keyword evidence="2" id="KW-0813">Transport</keyword>
<dbReference type="CDD" id="cd06173">
    <property type="entry name" value="MFS_MefA_like"/>
    <property type="match status" value="1"/>
</dbReference>
<evidence type="ECO:0000256" key="3">
    <source>
        <dbReference type="ARBA" id="ARBA00022475"/>
    </source>
</evidence>
<dbReference type="InterPro" id="IPR010290">
    <property type="entry name" value="TM_effector"/>
</dbReference>
<organism evidence="9 10">
    <name type="scientific">Cellulomonas humilata</name>
    <dbReference type="NCBI Taxonomy" id="144055"/>
    <lineage>
        <taxon>Bacteria</taxon>
        <taxon>Bacillati</taxon>
        <taxon>Actinomycetota</taxon>
        <taxon>Actinomycetes</taxon>
        <taxon>Micrococcales</taxon>
        <taxon>Cellulomonadaceae</taxon>
        <taxon>Cellulomonas</taxon>
    </lineage>
</organism>
<proteinExistence type="predicted"/>
<protein>
    <submittedName>
        <fullName evidence="9">MFS transporter</fullName>
    </submittedName>
</protein>
<evidence type="ECO:0000256" key="7">
    <source>
        <dbReference type="SAM" id="Phobius"/>
    </source>
</evidence>
<keyword evidence="5 7" id="KW-1133">Transmembrane helix</keyword>
<evidence type="ECO:0000256" key="2">
    <source>
        <dbReference type="ARBA" id="ARBA00022448"/>
    </source>
</evidence>
<dbReference type="RefSeq" id="WP_175349322.1">
    <property type="nucleotide sequence ID" value="NZ_JABMCI010000070.1"/>
</dbReference>
<keyword evidence="3" id="KW-1003">Cell membrane</keyword>
<keyword evidence="4 7" id="KW-0812">Transmembrane</keyword>
<comment type="subcellular location">
    <subcellularLocation>
        <location evidence="1">Cell membrane</location>
        <topology evidence="1">Multi-pass membrane protein</topology>
    </subcellularLocation>
</comment>
<feature type="transmembrane region" description="Helical" evidence="7">
    <location>
        <begin position="105"/>
        <end position="130"/>
    </location>
</feature>
<dbReference type="SUPFAM" id="SSF103473">
    <property type="entry name" value="MFS general substrate transporter"/>
    <property type="match status" value="1"/>
</dbReference>
<dbReference type="Proteomes" id="UP000565724">
    <property type="component" value="Unassembled WGS sequence"/>
</dbReference>
<feature type="transmembrane region" description="Helical" evidence="7">
    <location>
        <begin position="256"/>
        <end position="278"/>
    </location>
</feature>
<feature type="transmembrane region" description="Helical" evidence="7">
    <location>
        <begin position="78"/>
        <end position="99"/>
    </location>
</feature>
<dbReference type="AlphaFoldDB" id="A0A7Y6A474"/>
<name>A0A7Y6A474_9CELL</name>
<dbReference type="PANTHER" id="PTHR23513:SF6">
    <property type="entry name" value="MAJOR FACILITATOR SUPERFAMILY ASSOCIATED DOMAIN-CONTAINING PROTEIN"/>
    <property type="match status" value="1"/>
</dbReference>
<accession>A0A7Y6A474</accession>
<evidence type="ECO:0000256" key="5">
    <source>
        <dbReference type="ARBA" id="ARBA00022989"/>
    </source>
</evidence>
<gene>
    <name evidence="9" type="ORF">HP550_19560</name>
</gene>
<dbReference type="PANTHER" id="PTHR23513">
    <property type="entry name" value="INTEGRAL MEMBRANE EFFLUX PROTEIN-RELATED"/>
    <property type="match status" value="1"/>
</dbReference>
<dbReference type="Gene3D" id="1.20.1250.20">
    <property type="entry name" value="MFS general substrate transporter like domains"/>
    <property type="match status" value="1"/>
</dbReference>
<feature type="transmembrane region" description="Helical" evidence="7">
    <location>
        <begin position="290"/>
        <end position="311"/>
    </location>
</feature>
<feature type="domain" description="Major facilitator superfamily (MFS) profile" evidence="8">
    <location>
        <begin position="173"/>
        <end position="420"/>
    </location>
</feature>
<dbReference type="PROSITE" id="PS50850">
    <property type="entry name" value="MFS"/>
    <property type="match status" value="1"/>
</dbReference>
<dbReference type="GO" id="GO:0005886">
    <property type="term" value="C:plasma membrane"/>
    <property type="evidence" value="ECO:0007669"/>
    <property type="project" value="UniProtKB-SubCell"/>
</dbReference>
<keyword evidence="6 7" id="KW-0472">Membrane</keyword>
<dbReference type="GO" id="GO:0022857">
    <property type="term" value="F:transmembrane transporter activity"/>
    <property type="evidence" value="ECO:0007669"/>
    <property type="project" value="InterPro"/>
</dbReference>
<evidence type="ECO:0000259" key="8">
    <source>
        <dbReference type="PROSITE" id="PS50850"/>
    </source>
</evidence>
<evidence type="ECO:0000313" key="10">
    <source>
        <dbReference type="Proteomes" id="UP000565724"/>
    </source>
</evidence>
<dbReference type="Pfam" id="PF05977">
    <property type="entry name" value="MFS_3"/>
    <property type="match status" value="1"/>
</dbReference>
<sequence>MTSPATLRESRGFARLWTASTASAFGSYITVLAIQVLVVDVLTGDAVDVGLVNAARWVPYLLFGLLAGVLVDRVRRRPVLVATDLLSAVALSAIPVLSATGSLTVGWLAGVMAVFGLCTVVGDAAFQSFVPRLVPTRLLGPAHARLDQSDAVAQASGPAVAGGLVQLLGAPLAVLVDAVSYLVSAVLLITVKVDEPRGESRRRVRDIGPEIREGVRWIYRHATLRPLALSTHAWFACSAVAGAVMTPFALRTLHLSPATLGLALAAAGVGALAGASVAVRLGDRWGTGHVVIVAWLGTGMAWGLMAAAALLVPGGGAWALFAFGQLLLGLCMGAENANEMAYWQTATPDRLQGRTNATRRSANRAVIVVAAPLGGLLGDAAGYGTALVVAGATLLVVATLSLATGVRRARLGDEHTPTPG</sequence>
<comment type="caution">
    <text evidence="9">The sequence shown here is derived from an EMBL/GenBank/DDBJ whole genome shotgun (WGS) entry which is preliminary data.</text>
</comment>
<feature type="transmembrane region" description="Helical" evidence="7">
    <location>
        <begin position="54"/>
        <end position="71"/>
    </location>
</feature>
<evidence type="ECO:0000256" key="4">
    <source>
        <dbReference type="ARBA" id="ARBA00022692"/>
    </source>
</evidence>